<dbReference type="Proteomes" id="UP000050794">
    <property type="component" value="Unassembled WGS sequence"/>
</dbReference>
<evidence type="ECO:0000256" key="1">
    <source>
        <dbReference type="SAM" id="MobiDB-lite"/>
    </source>
</evidence>
<feature type="region of interest" description="Disordered" evidence="1">
    <location>
        <begin position="219"/>
        <end position="263"/>
    </location>
</feature>
<dbReference type="GO" id="GO:0008356">
    <property type="term" value="P:asymmetric cell division"/>
    <property type="evidence" value="ECO:0007669"/>
    <property type="project" value="InterPro"/>
</dbReference>
<name>A0A183UQG8_TOXCA</name>
<feature type="compositionally biased region" description="Polar residues" evidence="1">
    <location>
        <begin position="341"/>
        <end position="353"/>
    </location>
</feature>
<accession>A0A183UQG8</accession>
<dbReference type="Gene3D" id="1.25.10.10">
    <property type="entry name" value="Leucine-rich Repeat Variant"/>
    <property type="match status" value="1"/>
</dbReference>
<feature type="domain" description="Protein inscuteable homologue C-terminal" evidence="2">
    <location>
        <begin position="525"/>
        <end position="759"/>
    </location>
</feature>
<dbReference type="InterPro" id="IPR011989">
    <property type="entry name" value="ARM-like"/>
</dbReference>
<reference evidence="5" key="1">
    <citation type="submission" date="2016-06" db="UniProtKB">
        <authorList>
            <consortium name="WormBaseParasite"/>
        </authorList>
    </citation>
    <scope>IDENTIFICATION</scope>
</reference>
<dbReference type="GO" id="GO:0045176">
    <property type="term" value="P:apical protein localization"/>
    <property type="evidence" value="ECO:0007669"/>
    <property type="project" value="TreeGrafter"/>
</dbReference>
<evidence type="ECO:0000313" key="3">
    <source>
        <dbReference type="EMBL" id="VDM42059.1"/>
    </source>
</evidence>
<gene>
    <name evidence="3" type="ORF">TCNE_LOCUS10738</name>
</gene>
<dbReference type="GO" id="GO:0045179">
    <property type="term" value="C:apical cortex"/>
    <property type="evidence" value="ECO:0007669"/>
    <property type="project" value="TreeGrafter"/>
</dbReference>
<organism evidence="4 5">
    <name type="scientific">Toxocara canis</name>
    <name type="common">Canine roundworm</name>
    <dbReference type="NCBI Taxonomy" id="6265"/>
    <lineage>
        <taxon>Eukaryota</taxon>
        <taxon>Metazoa</taxon>
        <taxon>Ecdysozoa</taxon>
        <taxon>Nematoda</taxon>
        <taxon>Chromadorea</taxon>
        <taxon>Rhabditida</taxon>
        <taxon>Spirurina</taxon>
        <taxon>Ascaridomorpha</taxon>
        <taxon>Ascaridoidea</taxon>
        <taxon>Toxocaridae</taxon>
        <taxon>Toxocara</taxon>
    </lineage>
</organism>
<dbReference type="InterPro" id="IPR039921">
    <property type="entry name" value="Inscuteable"/>
</dbReference>
<reference evidence="3 4" key="2">
    <citation type="submission" date="2018-11" db="EMBL/GenBank/DDBJ databases">
        <authorList>
            <consortium name="Pathogen Informatics"/>
        </authorList>
    </citation>
    <scope>NUCLEOTIDE SEQUENCE [LARGE SCALE GENOMIC DNA]</scope>
</reference>
<keyword evidence="4" id="KW-1185">Reference proteome</keyword>
<dbReference type="PANTHER" id="PTHR21386:SF0">
    <property type="entry name" value="PROTEIN INSCUTEABLE HOMOLOG"/>
    <property type="match status" value="1"/>
</dbReference>
<dbReference type="InterPro" id="IPR016024">
    <property type="entry name" value="ARM-type_fold"/>
</dbReference>
<evidence type="ECO:0000259" key="2">
    <source>
        <dbReference type="Pfam" id="PF19427"/>
    </source>
</evidence>
<feature type="compositionally biased region" description="Polar residues" evidence="1">
    <location>
        <begin position="316"/>
        <end position="331"/>
    </location>
</feature>
<sequence length="774" mass="82779">MVFSGHANERLFAWERCSGATNDSLKRSHREWLSELAIAGEPECMSVLYAKSLLDPKELFLNNSNGPQRIFVGMRHSMKSTPVVCEAPAKPLRCIARMTSSGRSHVMTASTPSDDLCRQLTTDAKVGSPRRTARSQRPASSILSGEVVLRAHAAFNRYTNHIGGIVCDGAASNVTPAPDGLECSNGGLRNDGGEAHGIFPSRALPPTHQCNNMQWRPNEHNAHCTGHMHLSESQSKASSTANLERISESDSTSSRTLSNDTLCCSESNNDKQIVNQSVTANRSAHFDSAVTIRVPSPNASLHSQSLSASYTQGVSNQKSVPLLSPTVSSEDGLSIRRAPPSYSQNVKEWQNESAADLHYSRCPMASGGPTTSVAASSASPKSLDSGSNSSVDSGQGSGELSSQSHSSKDLSEGGPSYASYARNNLPSYARVASSMDHVLRTSSAINSLLNSSSDVNTSRELITKAHDIALVKQLISNLQAEHNSTGHPIVVSSYFAFMLRKLVEGVLMIFSRIISQYLGDCMNKDRLLVIALEHLIHLMLFGDEICLEVVQSGGLDAILSFIGMPTTPNDTLRLLLRALAVICGTSKGAIKLLALGGLDTVIHILCTCSVACAVEAAGVLTQLTNPRHALVKLDASFAHVVARLLDVIDQCSTAESLLLSAAALANVSMQHQALVDNLYQHNATARLIIALKRPGCDTIFVQEQLAAIFSCLAAKGYEEALIAQGAVVILLSMLTISDPTHMQYCRRIRYKAAVCLGTIASKGIGLKALHKNNG</sequence>
<dbReference type="PANTHER" id="PTHR21386">
    <property type="entry name" value="INSCUTEABLE"/>
    <property type="match status" value="1"/>
</dbReference>
<dbReference type="WBParaSite" id="TCNE_0001073801-mRNA-1">
    <property type="protein sequence ID" value="TCNE_0001073801-mRNA-1"/>
    <property type="gene ID" value="TCNE_0001073801"/>
</dbReference>
<dbReference type="GO" id="GO:0009786">
    <property type="term" value="P:regulation of asymmetric cell division"/>
    <property type="evidence" value="ECO:0007669"/>
    <property type="project" value="TreeGrafter"/>
</dbReference>
<dbReference type="InterPro" id="IPR045789">
    <property type="entry name" value="Insc_C"/>
</dbReference>
<feature type="region of interest" description="Disordered" evidence="1">
    <location>
        <begin position="316"/>
        <end position="415"/>
    </location>
</feature>
<dbReference type="AlphaFoldDB" id="A0A183UQG8"/>
<proteinExistence type="predicted"/>
<evidence type="ECO:0000313" key="4">
    <source>
        <dbReference type="Proteomes" id="UP000050794"/>
    </source>
</evidence>
<dbReference type="Pfam" id="PF19427">
    <property type="entry name" value="Insc_C"/>
    <property type="match status" value="1"/>
</dbReference>
<feature type="compositionally biased region" description="Polar residues" evidence="1">
    <location>
        <begin position="231"/>
        <end position="242"/>
    </location>
</feature>
<protein>
    <submittedName>
        <fullName evidence="5">Insc_C domain-containing protein</fullName>
    </submittedName>
</protein>
<dbReference type="EMBL" id="UYWY01020601">
    <property type="protein sequence ID" value="VDM42059.1"/>
    <property type="molecule type" value="Genomic_DNA"/>
</dbReference>
<evidence type="ECO:0000313" key="5">
    <source>
        <dbReference type="WBParaSite" id="TCNE_0001073801-mRNA-1"/>
    </source>
</evidence>
<dbReference type="SUPFAM" id="SSF48371">
    <property type="entry name" value="ARM repeat"/>
    <property type="match status" value="1"/>
</dbReference>
<feature type="compositionally biased region" description="Low complexity" evidence="1">
    <location>
        <begin position="249"/>
        <end position="260"/>
    </location>
</feature>
<dbReference type="GO" id="GO:0000132">
    <property type="term" value="P:establishment of mitotic spindle orientation"/>
    <property type="evidence" value="ECO:0007669"/>
    <property type="project" value="TreeGrafter"/>
</dbReference>
<dbReference type="GO" id="GO:0008093">
    <property type="term" value="F:cytoskeletal anchor activity"/>
    <property type="evidence" value="ECO:0007669"/>
    <property type="project" value="TreeGrafter"/>
</dbReference>
<feature type="compositionally biased region" description="Low complexity" evidence="1">
    <location>
        <begin position="365"/>
        <end position="405"/>
    </location>
</feature>